<feature type="domain" description="Metalloprotease TldD/E central" evidence="3">
    <location>
        <begin position="109"/>
        <end position="207"/>
    </location>
</feature>
<evidence type="ECO:0000259" key="2">
    <source>
        <dbReference type="Pfam" id="PF19289"/>
    </source>
</evidence>
<evidence type="ECO:0000313" key="4">
    <source>
        <dbReference type="EMBL" id="OFV67614.1"/>
    </source>
</evidence>
<organism evidence="4 5">
    <name type="scientific">Candidatus Syntropharchaeum caldarium</name>
    <dbReference type="NCBI Taxonomy" id="1838285"/>
    <lineage>
        <taxon>Archaea</taxon>
        <taxon>Methanobacteriati</taxon>
        <taxon>Methanobacteriota</taxon>
        <taxon>Stenosarchaea group</taxon>
        <taxon>Methanomicrobia</taxon>
        <taxon>Methanosarcinales</taxon>
        <taxon>ANME-2 cluster</taxon>
        <taxon>Candidatus Syntropharchaeum</taxon>
    </lineage>
</organism>
<dbReference type="Pfam" id="PF19290">
    <property type="entry name" value="PmbA_TldD_2nd"/>
    <property type="match status" value="1"/>
</dbReference>
<evidence type="ECO:0000313" key="5">
    <source>
        <dbReference type="Proteomes" id="UP000186940"/>
    </source>
</evidence>
<protein>
    <submittedName>
        <fullName evidence="4">PmbA/TldD family protein</fullName>
    </submittedName>
</protein>
<dbReference type="PANTHER" id="PTHR43421">
    <property type="entry name" value="METALLOPROTEASE PMBA"/>
    <property type="match status" value="1"/>
</dbReference>
<sequence>MLDTMKKGLETALRIASEAEVYASFSNFASVEIEKDKIHRLEAGSGGGIGIRAVVEGKVGFAYTSDPAKVEDCAREAVKLARVAGSDFRGFSEKQGAYQSVKGIFDPLIADLEVNERIAYAEMMIDAAKEVDGAIKVTGGEIGTSSGSRWIMNSNGVEISEDSTSIGASVSVALGEISAWDWQESKLLSNIDLESLAKETATLAVNSQKPVKTEGGIKSVILSPRAVSSLFSATAINHLLGDSIQEKRSPYMERVDEAVASDSVTIIDDGRYYNGTGSRIFDGEGTPSCRTVVIEDGILRGFLYDIYTARKEGVDSTGNASRSFDSTPKTAPSNFVIKPGNREEDELIAEVRDGIFVTDLIGAHTASRTSGEFSLLVHNGFRIEKGELGDPLGQVMISGSSPEVLENITLPGSSLRQYGAVISPSLLVEGMRISG</sequence>
<evidence type="ECO:0000259" key="3">
    <source>
        <dbReference type="Pfam" id="PF19290"/>
    </source>
</evidence>
<dbReference type="Proteomes" id="UP000186940">
    <property type="component" value="Unassembled WGS sequence"/>
</dbReference>
<keyword evidence="5" id="KW-1185">Reference proteome</keyword>
<dbReference type="InterPro" id="IPR036059">
    <property type="entry name" value="TldD/PmbA_sf"/>
</dbReference>
<dbReference type="STRING" id="1838285.SCAL_000989"/>
<dbReference type="InterPro" id="IPR035068">
    <property type="entry name" value="TldD/PmbA_N"/>
</dbReference>
<dbReference type="Pfam" id="PF01523">
    <property type="entry name" value="PmbA_TldD_1st"/>
    <property type="match status" value="1"/>
</dbReference>
<dbReference type="GO" id="GO:0005829">
    <property type="term" value="C:cytosol"/>
    <property type="evidence" value="ECO:0007669"/>
    <property type="project" value="TreeGrafter"/>
</dbReference>
<dbReference type="EMBL" id="LYOS01000003">
    <property type="protein sequence ID" value="OFV67614.1"/>
    <property type="molecule type" value="Genomic_DNA"/>
</dbReference>
<evidence type="ECO:0000259" key="1">
    <source>
        <dbReference type="Pfam" id="PF01523"/>
    </source>
</evidence>
<dbReference type="SUPFAM" id="SSF111283">
    <property type="entry name" value="Putative modulator of DNA gyrase, PmbA/TldD"/>
    <property type="match status" value="1"/>
</dbReference>
<gene>
    <name evidence="4" type="ORF">SCAL_000989</name>
</gene>
<comment type="caution">
    <text evidence="4">The sequence shown here is derived from an EMBL/GenBank/DDBJ whole genome shotgun (WGS) entry which is preliminary data.</text>
</comment>
<dbReference type="InterPro" id="IPR045569">
    <property type="entry name" value="Metalloprtase-TldD/E_C"/>
</dbReference>
<dbReference type="InterPro" id="IPR047657">
    <property type="entry name" value="PmbA"/>
</dbReference>
<dbReference type="AlphaFoldDB" id="A0A1F2P948"/>
<feature type="domain" description="Metalloprotease TldD/E C-terminal" evidence="2">
    <location>
        <begin position="219"/>
        <end position="435"/>
    </location>
</feature>
<name>A0A1F2P948_9EURY</name>
<dbReference type="Gene3D" id="3.30.2290.10">
    <property type="entry name" value="PmbA/TldD superfamily"/>
    <property type="match status" value="1"/>
</dbReference>
<dbReference type="InterPro" id="IPR002510">
    <property type="entry name" value="Metalloprtase-TldD/E_N"/>
</dbReference>
<dbReference type="InterPro" id="IPR045570">
    <property type="entry name" value="Metalloprtase-TldD/E_cen_dom"/>
</dbReference>
<accession>A0A1F2P948</accession>
<dbReference type="PANTHER" id="PTHR43421:SF1">
    <property type="entry name" value="METALLOPROTEASE PMBA"/>
    <property type="match status" value="1"/>
</dbReference>
<proteinExistence type="predicted"/>
<feature type="domain" description="Metalloprotease TldD/E N-terminal" evidence="1">
    <location>
        <begin position="19"/>
        <end position="81"/>
    </location>
</feature>
<dbReference type="GO" id="GO:0008237">
    <property type="term" value="F:metallopeptidase activity"/>
    <property type="evidence" value="ECO:0007669"/>
    <property type="project" value="InterPro"/>
</dbReference>
<dbReference type="GO" id="GO:0006508">
    <property type="term" value="P:proteolysis"/>
    <property type="evidence" value="ECO:0007669"/>
    <property type="project" value="InterPro"/>
</dbReference>
<reference evidence="4" key="1">
    <citation type="submission" date="2016-05" db="EMBL/GenBank/DDBJ databases">
        <title>Microbial consortia oxidize butane by reversing methanogenesis.</title>
        <authorList>
            <person name="Laso-Perez R."/>
            <person name="Richter M."/>
            <person name="Wegener G."/>
            <person name="Musat F."/>
        </authorList>
    </citation>
    <scope>NUCLEOTIDE SEQUENCE [LARGE SCALE GENOMIC DNA]</scope>
    <source>
        <strain evidence="4">BOX2</strain>
    </source>
</reference>
<dbReference type="Pfam" id="PF19289">
    <property type="entry name" value="PmbA_TldD_3rd"/>
    <property type="match status" value="1"/>
</dbReference>